<feature type="transmembrane region" description="Helical" evidence="1">
    <location>
        <begin position="64"/>
        <end position="84"/>
    </location>
</feature>
<organism evidence="2 3">
    <name type="scientific">Clathrospora elynae</name>
    <dbReference type="NCBI Taxonomy" id="706981"/>
    <lineage>
        <taxon>Eukaryota</taxon>
        <taxon>Fungi</taxon>
        <taxon>Dikarya</taxon>
        <taxon>Ascomycota</taxon>
        <taxon>Pezizomycotina</taxon>
        <taxon>Dothideomycetes</taxon>
        <taxon>Pleosporomycetidae</taxon>
        <taxon>Pleosporales</taxon>
        <taxon>Diademaceae</taxon>
        <taxon>Clathrospora</taxon>
    </lineage>
</organism>
<proteinExistence type="predicted"/>
<name>A0A6A5SEM2_9PLEO</name>
<keyword evidence="1" id="KW-0812">Transmembrane</keyword>
<dbReference type="AlphaFoldDB" id="A0A6A5SEM2"/>
<dbReference type="EMBL" id="ML976088">
    <property type="protein sequence ID" value="KAF1939091.1"/>
    <property type="molecule type" value="Genomic_DNA"/>
</dbReference>
<sequence length="150" mass="15811">MAPVSGNPFAGDAALNVPVALTCSNILLVTGVTDAACCGATIGFSASFFAVFTAVFFSFFGSTIFSFATTFVAAAFFTEAAFFASTAGVFPASSATTFFGRPRFFIVDGSAVVVVDDMLATQLRIRGVRIGRPKRGYCCCDVQKRRFGRV</sequence>
<dbReference type="Proteomes" id="UP000800038">
    <property type="component" value="Unassembled WGS sequence"/>
</dbReference>
<gene>
    <name evidence="2" type="ORF">EJ02DRAFT_457235</name>
</gene>
<protein>
    <submittedName>
        <fullName evidence="2">Uncharacterized protein</fullName>
    </submittedName>
</protein>
<evidence type="ECO:0000313" key="3">
    <source>
        <dbReference type="Proteomes" id="UP000800038"/>
    </source>
</evidence>
<feature type="transmembrane region" description="Helical" evidence="1">
    <location>
        <begin position="26"/>
        <end position="57"/>
    </location>
</feature>
<accession>A0A6A5SEM2</accession>
<evidence type="ECO:0000256" key="1">
    <source>
        <dbReference type="SAM" id="Phobius"/>
    </source>
</evidence>
<keyword evidence="3" id="KW-1185">Reference proteome</keyword>
<keyword evidence="1" id="KW-1133">Transmembrane helix</keyword>
<reference evidence="2" key="1">
    <citation type="journal article" date="2020" name="Stud. Mycol.">
        <title>101 Dothideomycetes genomes: a test case for predicting lifestyles and emergence of pathogens.</title>
        <authorList>
            <person name="Haridas S."/>
            <person name="Albert R."/>
            <person name="Binder M."/>
            <person name="Bloem J."/>
            <person name="Labutti K."/>
            <person name="Salamov A."/>
            <person name="Andreopoulos B."/>
            <person name="Baker S."/>
            <person name="Barry K."/>
            <person name="Bills G."/>
            <person name="Bluhm B."/>
            <person name="Cannon C."/>
            <person name="Castanera R."/>
            <person name="Culley D."/>
            <person name="Daum C."/>
            <person name="Ezra D."/>
            <person name="Gonzalez J."/>
            <person name="Henrissat B."/>
            <person name="Kuo A."/>
            <person name="Liang C."/>
            <person name="Lipzen A."/>
            <person name="Lutzoni F."/>
            <person name="Magnuson J."/>
            <person name="Mondo S."/>
            <person name="Nolan M."/>
            <person name="Ohm R."/>
            <person name="Pangilinan J."/>
            <person name="Park H.-J."/>
            <person name="Ramirez L."/>
            <person name="Alfaro M."/>
            <person name="Sun H."/>
            <person name="Tritt A."/>
            <person name="Yoshinaga Y."/>
            <person name="Zwiers L.-H."/>
            <person name="Turgeon B."/>
            <person name="Goodwin S."/>
            <person name="Spatafora J."/>
            <person name="Crous P."/>
            <person name="Grigoriev I."/>
        </authorList>
    </citation>
    <scope>NUCLEOTIDE SEQUENCE</scope>
    <source>
        <strain evidence="2">CBS 161.51</strain>
    </source>
</reference>
<keyword evidence="1" id="KW-0472">Membrane</keyword>
<evidence type="ECO:0000313" key="2">
    <source>
        <dbReference type="EMBL" id="KAF1939091.1"/>
    </source>
</evidence>